<protein>
    <submittedName>
        <fullName evidence="1">Uncharacterized protein</fullName>
    </submittedName>
</protein>
<dbReference type="EMBL" id="MN062188">
    <property type="protein sequence ID" value="QEG09376.1"/>
    <property type="molecule type" value="Genomic_DNA"/>
</dbReference>
<name>A0A5B9N9T7_9CAUD</name>
<evidence type="ECO:0000313" key="1">
    <source>
        <dbReference type="EMBL" id="QEG09376.1"/>
    </source>
</evidence>
<evidence type="ECO:0000313" key="2">
    <source>
        <dbReference type="Proteomes" id="UP000322840"/>
    </source>
</evidence>
<gene>
    <name evidence="1" type="ORF">CPT_Saba_003</name>
</gene>
<organism evidence="1 2">
    <name type="scientific">Proteus phage Saba</name>
    <dbReference type="NCBI Taxonomy" id="2596672"/>
    <lineage>
        <taxon>Viruses</taxon>
        <taxon>Duplodnaviria</taxon>
        <taxon>Heunggongvirae</taxon>
        <taxon>Uroviricota</taxon>
        <taxon>Caudoviricetes</taxon>
        <taxon>Casjensviridae</taxon>
        <taxon>Cenphatecvirus</taxon>
        <taxon>Cenphatecvirus saba</taxon>
    </lineage>
</organism>
<keyword evidence="2" id="KW-1185">Reference proteome</keyword>
<dbReference type="Proteomes" id="UP000322840">
    <property type="component" value="Segment"/>
</dbReference>
<reference evidence="2" key="1">
    <citation type="submission" date="2019-06" db="EMBL/GenBank/DDBJ databases">
        <title>The Complete Genome of Proteus mirabilis Siphophage Saba.</title>
        <authorList>
            <person name="Nyugen J."/>
            <person name="Harb L."/>
            <person name="Moreland R."/>
            <person name="Liu M."/>
            <person name="Ramsey J."/>
        </authorList>
    </citation>
    <scope>NUCLEOTIDE SEQUENCE [LARGE SCALE GENOMIC DNA]</scope>
</reference>
<proteinExistence type="predicted"/>
<accession>A0A5B9N9T7</accession>
<sequence>MSTLDLFLSRVRASHRDAIISGESQPAMCVQAPSGRIVWVTATVPVTHRSFRIVTLVVVPNQEPQGSRVFMAGQWGDVVAHILKLYSGETC</sequence>